<dbReference type="GO" id="GO:0008408">
    <property type="term" value="F:3'-5' exonuclease activity"/>
    <property type="evidence" value="ECO:0007669"/>
    <property type="project" value="UniProtKB-UniRule"/>
</dbReference>
<feature type="compositionally biased region" description="Acidic residues" evidence="10">
    <location>
        <begin position="420"/>
        <end position="458"/>
    </location>
</feature>
<dbReference type="Gene3D" id="3.60.21.10">
    <property type="match status" value="1"/>
</dbReference>
<evidence type="ECO:0000256" key="2">
    <source>
        <dbReference type="ARBA" id="ARBA00022723"/>
    </source>
</evidence>
<dbReference type="EC" id="3.1.-.-" evidence="9"/>
<evidence type="ECO:0000256" key="10">
    <source>
        <dbReference type="SAM" id="MobiDB-lite"/>
    </source>
</evidence>
<evidence type="ECO:0000256" key="4">
    <source>
        <dbReference type="ARBA" id="ARBA00022763"/>
    </source>
</evidence>
<evidence type="ECO:0000256" key="1">
    <source>
        <dbReference type="ARBA" id="ARBA00022722"/>
    </source>
</evidence>
<comment type="function">
    <text evidence="9">Part of the Rad50/Mre11 complex, which is involved in the early steps of DNA double-strand break (DSB) repair. Mre11 binds to DSB ends and has both double-stranded 3'-5' exonuclease activity and single-stranded endonuclease activity.</text>
</comment>
<dbReference type="InterPro" id="IPR029052">
    <property type="entry name" value="Metallo-depent_PP-like"/>
</dbReference>
<feature type="binding site" evidence="9">
    <location>
        <position position="11"/>
    </location>
    <ligand>
        <name>Mn(2+)</name>
        <dbReference type="ChEBI" id="CHEBI:29035"/>
        <label>1</label>
    </ligand>
</feature>
<feature type="binding site" evidence="9">
    <location>
        <position position="185"/>
    </location>
    <ligand>
        <name>Mn(2+)</name>
        <dbReference type="ChEBI" id="CHEBI:29035"/>
        <label>1</label>
    </ligand>
</feature>
<dbReference type="NCBIfam" id="NF041030">
    <property type="entry name" value="Mre11_Halo"/>
    <property type="match status" value="1"/>
</dbReference>
<keyword evidence="3 9" id="KW-0255">Endonuclease</keyword>
<keyword evidence="1 9" id="KW-0540">Nuclease</keyword>
<evidence type="ECO:0000256" key="9">
    <source>
        <dbReference type="HAMAP-Rule" id="MF_02044"/>
    </source>
</evidence>
<dbReference type="InterPro" id="IPR004843">
    <property type="entry name" value="Calcineurin-like_PHP"/>
</dbReference>
<keyword evidence="7 9" id="KW-0234">DNA repair</keyword>
<feature type="domain" description="Calcineurin-like phosphoesterase" evidence="11">
    <location>
        <begin position="3"/>
        <end position="122"/>
    </location>
</feature>
<evidence type="ECO:0000256" key="8">
    <source>
        <dbReference type="ARBA" id="ARBA00023211"/>
    </source>
</evidence>
<feature type="binding site" evidence="9">
    <location>
        <position position="50"/>
    </location>
    <ligand>
        <name>Mn(2+)</name>
        <dbReference type="ChEBI" id="CHEBI:29035"/>
        <label>1</label>
    </ligand>
</feature>
<comment type="caution">
    <text evidence="9">Lacks conserved residue(s) required for the propagation of feature annotation.</text>
</comment>
<comment type="activity regulation">
    <text evidence="9">Nuclease activity is regulated by Rad50.</text>
</comment>
<dbReference type="Pfam" id="PF00149">
    <property type="entry name" value="Metallophos"/>
    <property type="match status" value="1"/>
</dbReference>
<keyword evidence="5 9" id="KW-0378">Hydrolase</keyword>
<keyword evidence="2 9" id="KW-0479">Metal-binding</keyword>
<keyword evidence="6 9" id="KW-0269">Exonuclease</keyword>
<organism evidence="12 13">
    <name type="scientific">Natronorubrum halalkaliphilum</name>
    <dbReference type="NCBI Taxonomy" id="2691917"/>
    <lineage>
        <taxon>Archaea</taxon>
        <taxon>Methanobacteriati</taxon>
        <taxon>Methanobacteriota</taxon>
        <taxon>Stenosarchaea group</taxon>
        <taxon>Halobacteria</taxon>
        <taxon>Halobacteriales</taxon>
        <taxon>Natrialbaceae</taxon>
        <taxon>Natronorubrum</taxon>
    </lineage>
</organism>
<feature type="binding site" evidence="9">
    <location>
        <position position="85"/>
    </location>
    <ligand>
        <name>Mn(2+)</name>
        <dbReference type="ChEBI" id="CHEBI:29035"/>
        <label>2</label>
    </ligand>
</feature>
<comment type="subunit">
    <text evidence="9">Homodimer. Forms a heterotetramer composed of two Mre11 subunits and two Rad50 subunits.</text>
</comment>
<keyword evidence="8 9" id="KW-0464">Manganese</keyword>
<keyword evidence="13" id="KW-1185">Reference proteome</keyword>
<feature type="active site" description="Proton donor" evidence="9">
    <location>
        <position position="86"/>
    </location>
</feature>
<evidence type="ECO:0000256" key="5">
    <source>
        <dbReference type="ARBA" id="ARBA00022801"/>
    </source>
</evidence>
<dbReference type="GO" id="GO:0000403">
    <property type="term" value="F:Y-form DNA binding"/>
    <property type="evidence" value="ECO:0007669"/>
    <property type="project" value="UniProtKB-UniRule"/>
</dbReference>
<dbReference type="PANTHER" id="PTHR30337:SF0">
    <property type="entry name" value="NUCLEASE SBCCD SUBUNIT D"/>
    <property type="match status" value="1"/>
</dbReference>
<dbReference type="InterPro" id="IPR054879">
    <property type="entry name" value="Mre11_Halo"/>
</dbReference>
<evidence type="ECO:0000313" key="12">
    <source>
        <dbReference type="EMBL" id="MXV62412.1"/>
    </source>
</evidence>
<comment type="caution">
    <text evidence="12">The sequence shown here is derived from an EMBL/GenBank/DDBJ whole genome shotgun (WGS) entry which is preliminary data.</text>
</comment>
<dbReference type="GO" id="GO:0006302">
    <property type="term" value="P:double-strand break repair"/>
    <property type="evidence" value="ECO:0007669"/>
    <property type="project" value="UniProtKB-UniRule"/>
</dbReference>
<evidence type="ECO:0000256" key="7">
    <source>
        <dbReference type="ARBA" id="ARBA00023204"/>
    </source>
</evidence>
<dbReference type="OrthoDB" id="11638at2157"/>
<dbReference type="PANTHER" id="PTHR30337">
    <property type="entry name" value="COMPONENT OF ATP-DEPENDENT DSDNA EXONUCLEASE"/>
    <property type="match status" value="1"/>
</dbReference>
<evidence type="ECO:0000313" key="13">
    <source>
        <dbReference type="Proteomes" id="UP000434101"/>
    </source>
</evidence>
<dbReference type="HAMAP" id="MF_02044">
    <property type="entry name" value="Mre11"/>
    <property type="match status" value="1"/>
</dbReference>
<feature type="binding site" evidence="9">
    <location>
        <position position="152"/>
    </location>
    <ligand>
        <name>Mn(2+)</name>
        <dbReference type="ChEBI" id="CHEBI:29035"/>
        <label>2</label>
    </ligand>
</feature>
<dbReference type="InterPro" id="IPR032885">
    <property type="entry name" value="Mre11_archaea-type"/>
</dbReference>
<reference evidence="12 13" key="1">
    <citation type="submission" date="2020-01" db="EMBL/GenBank/DDBJ databases">
        <title>Natronorubrum sp. JWXQ-INN 674 isolated from Inner Mongolia Autonomous Region of China.</title>
        <authorList>
            <person name="Xue Q."/>
        </authorList>
    </citation>
    <scope>NUCLEOTIDE SEQUENCE [LARGE SCALE GENOMIC DNA]</scope>
    <source>
        <strain evidence="12 13">JWXQ-INN-674</strain>
    </source>
</reference>
<dbReference type="GO" id="GO:0045027">
    <property type="term" value="F:DNA end binding"/>
    <property type="evidence" value="ECO:0007669"/>
    <property type="project" value="UniProtKB-UniRule"/>
</dbReference>
<dbReference type="SUPFAM" id="SSF56300">
    <property type="entry name" value="Metallo-dependent phosphatases"/>
    <property type="match status" value="1"/>
</dbReference>
<proteinExistence type="inferred from homology"/>
<feature type="compositionally biased region" description="Acidic residues" evidence="10">
    <location>
        <begin position="402"/>
        <end position="413"/>
    </location>
</feature>
<comment type="cofactor">
    <cofactor evidence="9">
        <name>Mn(2+)</name>
        <dbReference type="ChEBI" id="CHEBI:29035"/>
    </cofactor>
    <text evidence="9">Binds 2 manganese ions per subunit.</text>
</comment>
<keyword evidence="4 9" id="KW-0227">DNA damage</keyword>
<name>A0A6B0VNS0_9EURY</name>
<accession>A0A6B0VNS0</accession>
<dbReference type="RefSeq" id="WP_160065156.1">
    <property type="nucleotide sequence ID" value="NZ_WUYX01000029.1"/>
</dbReference>
<dbReference type="EMBL" id="WUYX01000029">
    <property type="protein sequence ID" value="MXV62412.1"/>
    <property type="molecule type" value="Genomic_DNA"/>
</dbReference>
<feature type="binding site" evidence="9">
    <location>
        <position position="9"/>
    </location>
    <ligand>
        <name>Mn(2+)</name>
        <dbReference type="ChEBI" id="CHEBI:29035"/>
        <label>1</label>
    </ligand>
</feature>
<evidence type="ECO:0000256" key="3">
    <source>
        <dbReference type="ARBA" id="ARBA00022759"/>
    </source>
</evidence>
<evidence type="ECO:0000256" key="6">
    <source>
        <dbReference type="ARBA" id="ARBA00022839"/>
    </source>
</evidence>
<evidence type="ECO:0000259" key="11">
    <source>
        <dbReference type="Pfam" id="PF00149"/>
    </source>
</evidence>
<feature type="region of interest" description="Disordered" evidence="10">
    <location>
        <begin position="374"/>
        <end position="468"/>
    </location>
</feature>
<dbReference type="InterPro" id="IPR041796">
    <property type="entry name" value="Mre11_N"/>
</dbReference>
<dbReference type="GO" id="GO:0030145">
    <property type="term" value="F:manganese ion binding"/>
    <property type="evidence" value="ECO:0007669"/>
    <property type="project" value="UniProtKB-UniRule"/>
</dbReference>
<dbReference type="CDD" id="cd00840">
    <property type="entry name" value="MPP_Mre11_N"/>
    <property type="match status" value="1"/>
</dbReference>
<dbReference type="AlphaFoldDB" id="A0A6B0VNS0"/>
<dbReference type="Proteomes" id="UP000434101">
    <property type="component" value="Unassembled WGS sequence"/>
</dbReference>
<dbReference type="GO" id="GO:0004519">
    <property type="term" value="F:endonuclease activity"/>
    <property type="evidence" value="ECO:0007669"/>
    <property type="project" value="UniProtKB-UniRule"/>
</dbReference>
<sequence>MTRILHTGDTHIGYQQYNSPERRQDFLEAFRAVVEDAVAADVDAVIHAGDLFHDRRPGLVDLQGTVEILRTLADADIPFLAVVGNHEGKRDAQWLDLFADLGLATRLGAEPELVDDVAVYGLDFVPRSRRDDLEYDFAPVPEAADHATLVSHGLFEPFAHADWDTERMLSESTVDFDAVLLGDNHKPDTAEVLDTWVTYCGSTERASASEREDRGYNLVEFETDETDETDQTGSVAISRRGLTATREFVFVDAELEESEGIDRVRERVRQHDLEDAVVIVTIEGDGRPITPATIEETAIDRGALIARVNDRRDLPDEADEVTVSFADPDAAVRERVRDLGLSDAALDIDETVRNDELVDSNVRETVERRVRELLEEDESAFEPAPEREPTDEDVTTVADQLSESDETATVDEDAATKADDTDDDPIATTDADAEGNDLADAGEDDPAEPDTESDDPADADTASLGDFA</sequence>
<gene>
    <name evidence="9" type="primary">mre11</name>
    <name evidence="12" type="ORF">GS429_10115</name>
</gene>
<feature type="binding site" evidence="9">
    <location>
        <position position="50"/>
    </location>
    <ligand>
        <name>Mn(2+)</name>
        <dbReference type="ChEBI" id="CHEBI:29035"/>
        <label>2</label>
    </ligand>
</feature>
<dbReference type="InterPro" id="IPR050535">
    <property type="entry name" value="DNA_Repair-Maintenance_Comp"/>
</dbReference>
<protein>
    <recommendedName>
        <fullName evidence="9">DNA double-strand break repair protein Mre11</fullName>
        <ecNumber evidence="9">3.1.-.-</ecNumber>
    </recommendedName>
</protein>
<comment type="similarity">
    <text evidence="9">Belongs to the MRE11/RAD32 family.</text>
</comment>